<keyword evidence="1" id="KW-0238">DNA-binding</keyword>
<evidence type="ECO:0000313" key="4">
    <source>
        <dbReference type="EMBL" id="KAJ4758483.1"/>
    </source>
</evidence>
<dbReference type="Pfam" id="PF14372">
    <property type="entry name" value="hAT-like_RNase-H"/>
    <property type="match status" value="1"/>
</dbReference>
<sequence>MLTRGLLTFLFADAEIPFAAIDSRFWEPAMRSMRPEYRAVGRQTVREDCVDVFKAGCDLTIAEFEKLDSRVSFTCDVWTSSVNLGYLCLTAHWIDKDFNLHKKIIAFKKIPYPHTGSAIANLVAKKWSDWKLDGKIFAMTLDNSSANDNAMKFLEIKLSNRLPFDASHMHMRCSAHILNLIVQEGMKIIPSALKSIRELMRHIASSGSRLQVLNTILSEMKMPPKKGLTLDCSTRWNSTYAMLKEALALKEALIRYLDASSMNGPNAEEWQEAEDMAGFLEPFLDATKTFSNVRRPSSHAYIKEIWAIRRLLLDEDNQKSPILRKLALKMQLKFDKYWKDPNVILTIATFFDPRYKFIFLAFCFKKAYGDGSEAKLEHIRGLMNEFYEKYEKSNRADQVSSVGSPQVGKKVCEKQKLDEEFAKFKSENVNFNSTMSELEKYMQEKLVDTEEENFDILQFWKKNSGLYPTLAKMARDFLAVQASSVASESAFSAAGRLTDQLRSSMSSETLESLVCVKDWFGPNDEVFDLNKYLPLIRRS</sequence>
<protein>
    <submittedName>
        <fullName evidence="4">Zinc finger BED domain-containing protein DAYSLEEPER</fullName>
    </submittedName>
</protein>
<evidence type="ECO:0000259" key="3">
    <source>
        <dbReference type="Pfam" id="PF14372"/>
    </source>
</evidence>
<dbReference type="PANTHER" id="PTHR46481">
    <property type="entry name" value="ZINC FINGER BED DOMAIN-CONTAINING PROTEIN 4"/>
    <property type="match status" value="1"/>
</dbReference>
<dbReference type="GO" id="GO:0003677">
    <property type="term" value="F:DNA binding"/>
    <property type="evidence" value="ECO:0007669"/>
    <property type="project" value="UniProtKB-KW"/>
</dbReference>
<dbReference type="SUPFAM" id="SSF53098">
    <property type="entry name" value="Ribonuclease H-like"/>
    <property type="match status" value="1"/>
</dbReference>
<proteinExistence type="predicted"/>
<accession>A0AAV8CWJ2</accession>
<dbReference type="InterPro" id="IPR025525">
    <property type="entry name" value="hAT-like_transposase_RNase-H"/>
</dbReference>
<dbReference type="EMBL" id="JAMFTS010000004">
    <property type="protein sequence ID" value="KAJ4758483.1"/>
    <property type="molecule type" value="Genomic_DNA"/>
</dbReference>
<reference evidence="4" key="1">
    <citation type="submission" date="2022-08" db="EMBL/GenBank/DDBJ databases">
        <authorList>
            <person name="Marques A."/>
        </authorList>
    </citation>
    <scope>NUCLEOTIDE SEQUENCE</scope>
    <source>
        <strain evidence="4">RhyPub2mFocal</strain>
        <tissue evidence="4">Leaves</tissue>
    </source>
</reference>
<dbReference type="AlphaFoldDB" id="A0AAV8CWJ2"/>
<evidence type="ECO:0000256" key="1">
    <source>
        <dbReference type="ARBA" id="ARBA00023125"/>
    </source>
</evidence>
<keyword evidence="5" id="KW-1185">Reference proteome</keyword>
<dbReference type="InterPro" id="IPR052035">
    <property type="entry name" value="ZnF_BED_domain_contain"/>
</dbReference>
<evidence type="ECO:0000259" key="2">
    <source>
        <dbReference type="Pfam" id="PF05699"/>
    </source>
</evidence>
<dbReference type="InterPro" id="IPR008906">
    <property type="entry name" value="HATC_C_dom"/>
</dbReference>
<feature type="domain" description="HAT C-terminal dimerisation" evidence="2">
    <location>
        <begin position="437"/>
        <end position="520"/>
    </location>
</feature>
<gene>
    <name evidence="4" type="ORF">LUZ62_068858</name>
</gene>
<comment type="caution">
    <text evidence="4">The sequence shown here is derived from an EMBL/GenBank/DDBJ whole genome shotgun (WGS) entry which is preliminary data.</text>
</comment>
<dbReference type="InterPro" id="IPR012337">
    <property type="entry name" value="RNaseH-like_sf"/>
</dbReference>
<dbReference type="Proteomes" id="UP001140206">
    <property type="component" value="Chromosome 4"/>
</dbReference>
<name>A0AAV8CWJ2_9POAL</name>
<dbReference type="GO" id="GO:0046983">
    <property type="term" value="F:protein dimerization activity"/>
    <property type="evidence" value="ECO:0007669"/>
    <property type="project" value="InterPro"/>
</dbReference>
<organism evidence="4 5">
    <name type="scientific">Rhynchospora pubera</name>
    <dbReference type="NCBI Taxonomy" id="906938"/>
    <lineage>
        <taxon>Eukaryota</taxon>
        <taxon>Viridiplantae</taxon>
        <taxon>Streptophyta</taxon>
        <taxon>Embryophyta</taxon>
        <taxon>Tracheophyta</taxon>
        <taxon>Spermatophyta</taxon>
        <taxon>Magnoliopsida</taxon>
        <taxon>Liliopsida</taxon>
        <taxon>Poales</taxon>
        <taxon>Cyperaceae</taxon>
        <taxon>Cyperoideae</taxon>
        <taxon>Rhynchosporeae</taxon>
        <taxon>Rhynchospora</taxon>
    </lineage>
</organism>
<dbReference type="Pfam" id="PF05699">
    <property type="entry name" value="Dimer_Tnp_hAT"/>
    <property type="match status" value="1"/>
</dbReference>
<evidence type="ECO:0000313" key="5">
    <source>
        <dbReference type="Proteomes" id="UP001140206"/>
    </source>
</evidence>
<dbReference type="PANTHER" id="PTHR46481:SF5">
    <property type="entry name" value="OS08G0393150 PROTEIN"/>
    <property type="match status" value="1"/>
</dbReference>
<feature type="domain" description="hAT-like transposase RNase-H fold" evidence="3">
    <location>
        <begin position="292"/>
        <end position="390"/>
    </location>
</feature>